<gene>
    <name evidence="1" type="ORF">SAMN05421854_107223</name>
</gene>
<proteinExistence type="predicted"/>
<name>A0A1I5TSV5_9PSEU</name>
<evidence type="ECO:0000313" key="2">
    <source>
        <dbReference type="Proteomes" id="UP000199137"/>
    </source>
</evidence>
<reference evidence="1 2" key="1">
    <citation type="submission" date="2016-10" db="EMBL/GenBank/DDBJ databases">
        <authorList>
            <person name="de Groot N.N."/>
        </authorList>
    </citation>
    <scope>NUCLEOTIDE SEQUENCE [LARGE SCALE GENOMIC DNA]</scope>
    <source>
        <strain evidence="1 2">DSM 44637</strain>
    </source>
</reference>
<dbReference type="Proteomes" id="UP000199137">
    <property type="component" value="Unassembled WGS sequence"/>
</dbReference>
<evidence type="ECO:0000313" key="1">
    <source>
        <dbReference type="EMBL" id="SFP86145.1"/>
    </source>
</evidence>
<dbReference type="OrthoDB" id="157538at2"/>
<protein>
    <submittedName>
        <fullName evidence="1">Uncharacterized protein</fullName>
    </submittedName>
</protein>
<dbReference type="AlphaFoldDB" id="A0A1I5TSV5"/>
<accession>A0A1I5TSV5</accession>
<dbReference type="RefSeq" id="WP_093574959.1">
    <property type="nucleotide sequence ID" value="NZ_FOWC01000007.1"/>
</dbReference>
<dbReference type="STRING" id="112413.SAMN05421854_107223"/>
<dbReference type="EMBL" id="FOWC01000007">
    <property type="protein sequence ID" value="SFP86145.1"/>
    <property type="molecule type" value="Genomic_DNA"/>
</dbReference>
<organism evidence="1 2">
    <name type="scientific">Amycolatopsis rubida</name>
    <dbReference type="NCBI Taxonomy" id="112413"/>
    <lineage>
        <taxon>Bacteria</taxon>
        <taxon>Bacillati</taxon>
        <taxon>Actinomycetota</taxon>
        <taxon>Actinomycetes</taxon>
        <taxon>Pseudonocardiales</taxon>
        <taxon>Pseudonocardiaceae</taxon>
        <taxon>Amycolatopsis</taxon>
    </lineage>
</organism>
<sequence length="138" mass="15070">MLHIEKSGLTKYEITSDGRPLTVIEGRSGGEFRLDGAGYRIRRRFRSYQLLAADGSVLASTHRPGTRIWSVESGGSELRFRRTGRRDHAQVDEAGNTVGTVTAGTADLSGVKPELEVFVLAALAMRSRRRRVVVVAGS</sequence>